<keyword evidence="2" id="KW-0732">Signal</keyword>
<name>A0A1H8E0T8_9RHOB</name>
<accession>A0A1H8E0T8</accession>
<keyword evidence="1" id="KW-0812">Transmembrane</keyword>
<evidence type="ECO:0000256" key="1">
    <source>
        <dbReference type="SAM" id="Phobius"/>
    </source>
</evidence>
<feature type="transmembrane region" description="Helical" evidence="1">
    <location>
        <begin position="170"/>
        <end position="188"/>
    </location>
</feature>
<feature type="signal peptide" evidence="2">
    <location>
        <begin position="1"/>
        <end position="23"/>
    </location>
</feature>
<dbReference type="AlphaFoldDB" id="A0A1H8E0T8"/>
<dbReference type="EMBL" id="FODE01000001">
    <property type="protein sequence ID" value="SEN13201.1"/>
    <property type="molecule type" value="Genomic_DNA"/>
</dbReference>
<evidence type="ECO:0000313" key="4">
    <source>
        <dbReference type="Proteomes" id="UP000199054"/>
    </source>
</evidence>
<dbReference type="RefSeq" id="WP_244519070.1">
    <property type="nucleotide sequence ID" value="NZ_CP067124.1"/>
</dbReference>
<evidence type="ECO:0000313" key="3">
    <source>
        <dbReference type="EMBL" id="SEN13201.1"/>
    </source>
</evidence>
<gene>
    <name evidence="3" type="ORF">SAMN04489859_1001134</name>
</gene>
<keyword evidence="1" id="KW-0472">Membrane</keyword>
<sequence length="297" mass="33121">MSRPRIWLPLALLLLALPAPLAAQTETAPETETAQPNIRVENPHGYGWWLGDVLVQRIHIDLPDGVTIEQASLPRLRAVDYWLDLRSITSTETDSGVTLRLEWQNFYSALEPQAREVPPSPIRLSDGTQTRLPGFRFVTSPIRPLAAPSTGDQLLADPVYRLIDPDDNRIGLALSGLALLAVLVGFAWHQAWGPFRRRADRPFTQAARHINRLPADAGPQRRRLLHRAFDRAFGRVLISADLPQFLSAHPQFAGLSDRLSGYFAESDQSFFGRAPADQPTDPAVLARELSRIERGLK</sequence>
<evidence type="ECO:0000256" key="2">
    <source>
        <dbReference type="SAM" id="SignalP"/>
    </source>
</evidence>
<proteinExistence type="predicted"/>
<dbReference type="STRING" id="34002.SAMN04489859_1001134"/>
<keyword evidence="1" id="KW-1133">Transmembrane helix</keyword>
<feature type="chain" id="PRO_5011457432" evidence="2">
    <location>
        <begin position="24"/>
        <end position="297"/>
    </location>
</feature>
<dbReference type="Proteomes" id="UP000199054">
    <property type="component" value="Unassembled WGS sequence"/>
</dbReference>
<protein>
    <submittedName>
        <fullName evidence="3">MxaA protein</fullName>
    </submittedName>
</protein>
<reference evidence="3 4" key="1">
    <citation type="submission" date="2016-10" db="EMBL/GenBank/DDBJ databases">
        <authorList>
            <person name="de Groot N.N."/>
        </authorList>
    </citation>
    <scope>NUCLEOTIDE SEQUENCE [LARGE SCALE GENOMIC DNA]</scope>
    <source>
        <strain evidence="3 4">DSM 8512</strain>
    </source>
</reference>
<organism evidence="3 4">
    <name type="scientific">Paracoccus alcaliphilus</name>
    <dbReference type="NCBI Taxonomy" id="34002"/>
    <lineage>
        <taxon>Bacteria</taxon>
        <taxon>Pseudomonadati</taxon>
        <taxon>Pseudomonadota</taxon>
        <taxon>Alphaproteobacteria</taxon>
        <taxon>Rhodobacterales</taxon>
        <taxon>Paracoccaceae</taxon>
        <taxon>Paracoccus</taxon>
    </lineage>
</organism>
<keyword evidence="4" id="KW-1185">Reference proteome</keyword>